<dbReference type="InterPro" id="IPR002716">
    <property type="entry name" value="PIN_dom"/>
</dbReference>
<protein>
    <submittedName>
        <fullName evidence="2">Nucleic acid-binding protein</fullName>
    </submittedName>
</protein>
<reference evidence="3" key="1">
    <citation type="submission" date="2023-07" db="EMBL/GenBank/DDBJ databases">
        <title>Functional and genomic diversity of the sorghum phyllosphere microbiome.</title>
        <authorList>
            <person name="Shade A."/>
        </authorList>
    </citation>
    <scope>NUCLEOTIDE SEQUENCE [LARGE SCALE GENOMIC DNA]</scope>
    <source>
        <strain evidence="3">SORGH_AS_0422</strain>
    </source>
</reference>
<organism evidence="2 3">
    <name type="scientific">Mucilaginibacter terrae</name>
    <dbReference type="NCBI Taxonomy" id="1955052"/>
    <lineage>
        <taxon>Bacteria</taxon>
        <taxon>Pseudomonadati</taxon>
        <taxon>Bacteroidota</taxon>
        <taxon>Sphingobacteriia</taxon>
        <taxon>Sphingobacteriales</taxon>
        <taxon>Sphingobacteriaceae</taxon>
        <taxon>Mucilaginibacter</taxon>
    </lineage>
</organism>
<evidence type="ECO:0000313" key="2">
    <source>
        <dbReference type="EMBL" id="MDT3404167.1"/>
    </source>
</evidence>
<sequence length="140" mass="15838">MASKKVFVDSDIILDLLLKREPFFRFSQTLLNAADKYSFTLYTSTLVIANVHYFLNKSLKDKATARLHIKLLAEIIAILSVVTAEDIDFAINSNNNDFEDAIQISVAENAKADIIITRNTKDYKHSTIPVLTAEQFLRTL</sequence>
<dbReference type="RefSeq" id="WP_311951504.1">
    <property type="nucleotide sequence ID" value="NZ_JAVLVU010000001.1"/>
</dbReference>
<comment type="caution">
    <text evidence="2">The sequence shown here is derived from an EMBL/GenBank/DDBJ whole genome shotgun (WGS) entry which is preliminary data.</text>
</comment>
<dbReference type="CDD" id="cd09854">
    <property type="entry name" value="PIN_VapC-like"/>
    <property type="match status" value="1"/>
</dbReference>
<accession>A0ABU3GYX4</accession>
<dbReference type="InterPro" id="IPR029060">
    <property type="entry name" value="PIN-like_dom_sf"/>
</dbReference>
<proteinExistence type="predicted"/>
<evidence type="ECO:0000313" key="3">
    <source>
        <dbReference type="Proteomes" id="UP001258315"/>
    </source>
</evidence>
<dbReference type="Proteomes" id="UP001258315">
    <property type="component" value="Unassembled WGS sequence"/>
</dbReference>
<name>A0ABU3GYX4_9SPHI</name>
<evidence type="ECO:0000259" key="1">
    <source>
        <dbReference type="Pfam" id="PF13470"/>
    </source>
</evidence>
<dbReference type="EMBL" id="JAVLVU010000001">
    <property type="protein sequence ID" value="MDT3404167.1"/>
    <property type="molecule type" value="Genomic_DNA"/>
</dbReference>
<gene>
    <name evidence="2" type="ORF">QE417_003239</name>
</gene>
<dbReference type="Gene3D" id="3.40.50.1010">
    <property type="entry name" value="5'-nuclease"/>
    <property type="match status" value="1"/>
</dbReference>
<dbReference type="Pfam" id="PF13470">
    <property type="entry name" value="PIN_3"/>
    <property type="match status" value="1"/>
</dbReference>
<dbReference type="SUPFAM" id="SSF88723">
    <property type="entry name" value="PIN domain-like"/>
    <property type="match status" value="1"/>
</dbReference>
<feature type="domain" description="PIN" evidence="1">
    <location>
        <begin position="5"/>
        <end position="121"/>
    </location>
</feature>
<keyword evidence="3" id="KW-1185">Reference proteome</keyword>